<evidence type="ECO:0000256" key="1">
    <source>
        <dbReference type="SAM" id="SignalP"/>
    </source>
</evidence>
<accession>A0A1H3A114</accession>
<gene>
    <name evidence="2" type="ORF">SAMN04488238_106146</name>
</gene>
<dbReference type="OrthoDB" id="9130422at2"/>
<evidence type="ECO:0000313" key="2">
    <source>
        <dbReference type="EMBL" id="SDX22874.1"/>
    </source>
</evidence>
<dbReference type="AlphaFoldDB" id="A0A1H3A114"/>
<feature type="signal peptide" evidence="1">
    <location>
        <begin position="1"/>
        <end position="20"/>
    </location>
</feature>
<keyword evidence="1" id="KW-0732">Signal</keyword>
<dbReference type="STRING" id="564137.SAMN04488238_106146"/>
<proteinExistence type="predicted"/>
<feature type="chain" id="PRO_5011444745" description="DUF4864 domain-containing protein" evidence="1">
    <location>
        <begin position="21"/>
        <end position="136"/>
    </location>
</feature>
<protein>
    <recommendedName>
        <fullName evidence="4">DUF4864 domain-containing protein</fullName>
    </recommendedName>
</protein>
<name>A0A1H3A114_9RHOB</name>
<reference evidence="2 3" key="1">
    <citation type="submission" date="2016-10" db="EMBL/GenBank/DDBJ databases">
        <authorList>
            <person name="de Groot N.N."/>
        </authorList>
    </citation>
    <scope>NUCLEOTIDE SEQUENCE [LARGE SCALE GENOMIC DNA]</scope>
    <source>
        <strain evidence="2 3">CGMCC 1.8894</strain>
    </source>
</reference>
<organism evidence="2 3">
    <name type="scientific">Roseicitreum antarcticum</name>
    <dbReference type="NCBI Taxonomy" id="564137"/>
    <lineage>
        <taxon>Bacteria</taxon>
        <taxon>Pseudomonadati</taxon>
        <taxon>Pseudomonadota</taxon>
        <taxon>Alphaproteobacteria</taxon>
        <taxon>Rhodobacterales</taxon>
        <taxon>Paracoccaceae</taxon>
        <taxon>Roseicitreum</taxon>
    </lineage>
</organism>
<dbReference type="EMBL" id="FNOM01000006">
    <property type="protein sequence ID" value="SDX22874.1"/>
    <property type="molecule type" value="Genomic_DNA"/>
</dbReference>
<keyword evidence="3" id="KW-1185">Reference proteome</keyword>
<dbReference type="Pfam" id="PF16156">
    <property type="entry name" value="DUF4864"/>
    <property type="match status" value="1"/>
</dbReference>
<sequence length="136" mass="15160">MRLWFVFPVLMILSTLAARADLARIPALESVIQGQLDAFGQDDVATAFTYASPTIKAIFGTPDRFGQMVRSGYPMVWRPAEVRYLGLRREAGALWQRVMITDQQGALHLVDYEMIETPGGWQINGVMLKRDTAAGV</sequence>
<dbReference type="RefSeq" id="WP_092889629.1">
    <property type="nucleotide sequence ID" value="NZ_CP061498.1"/>
</dbReference>
<evidence type="ECO:0000313" key="3">
    <source>
        <dbReference type="Proteomes" id="UP000198539"/>
    </source>
</evidence>
<dbReference type="Proteomes" id="UP000198539">
    <property type="component" value="Unassembled WGS sequence"/>
</dbReference>
<dbReference type="InterPro" id="IPR032347">
    <property type="entry name" value="DUF4864"/>
</dbReference>
<evidence type="ECO:0008006" key="4">
    <source>
        <dbReference type="Google" id="ProtNLM"/>
    </source>
</evidence>